<dbReference type="SUPFAM" id="SSF52743">
    <property type="entry name" value="Subtilisin-like"/>
    <property type="match status" value="1"/>
</dbReference>
<dbReference type="RefSeq" id="XP_025525120.1">
    <property type="nucleotide sequence ID" value="XM_025672549.1"/>
</dbReference>
<keyword evidence="3" id="KW-0732">Signal</keyword>
<dbReference type="CDD" id="cd07491">
    <property type="entry name" value="Peptidases_S8_7"/>
    <property type="match status" value="1"/>
</dbReference>
<dbReference type="Gene3D" id="3.40.50.200">
    <property type="entry name" value="Peptidase S8/S53 domain"/>
    <property type="match status" value="1"/>
</dbReference>
<dbReference type="AlphaFoldDB" id="A0A8T8WTQ2"/>
<feature type="compositionally biased region" description="Acidic residues" evidence="8">
    <location>
        <begin position="69"/>
        <end position="80"/>
    </location>
</feature>
<dbReference type="OrthoDB" id="5386278at2759"/>
<keyword evidence="4 7" id="KW-0378">Hydrolase</keyword>
<dbReference type="EMBL" id="KZ824817">
    <property type="protein sequence ID" value="RAH79226.1"/>
    <property type="molecule type" value="Genomic_DNA"/>
</dbReference>
<evidence type="ECO:0000256" key="8">
    <source>
        <dbReference type="SAM" id="MobiDB-lite"/>
    </source>
</evidence>
<feature type="compositionally biased region" description="Basic and acidic residues" evidence="8">
    <location>
        <begin position="53"/>
        <end position="68"/>
    </location>
</feature>
<dbReference type="Gene3D" id="1.25.40.20">
    <property type="entry name" value="Ankyrin repeat-containing domain"/>
    <property type="match status" value="1"/>
</dbReference>
<evidence type="ECO:0000259" key="9">
    <source>
        <dbReference type="Pfam" id="PF00082"/>
    </source>
</evidence>
<keyword evidence="11" id="KW-1185">Reference proteome</keyword>
<dbReference type="InterPro" id="IPR036770">
    <property type="entry name" value="Ankyrin_rpt-contain_sf"/>
</dbReference>
<accession>A0A8T8WTQ2</accession>
<evidence type="ECO:0000256" key="1">
    <source>
        <dbReference type="ARBA" id="ARBA00011073"/>
    </source>
</evidence>
<evidence type="ECO:0000313" key="10">
    <source>
        <dbReference type="EMBL" id="RAH79226.1"/>
    </source>
</evidence>
<dbReference type="PANTHER" id="PTHR43399:SF4">
    <property type="entry name" value="CELL WALL-ASSOCIATED PROTEASE"/>
    <property type="match status" value="1"/>
</dbReference>
<evidence type="ECO:0000313" key="11">
    <source>
        <dbReference type="Proteomes" id="UP000249497"/>
    </source>
</evidence>
<gene>
    <name evidence="10" type="ORF">BO86DRAFT_391223</name>
</gene>
<dbReference type="InterPro" id="IPR051048">
    <property type="entry name" value="Peptidase_S8/S53_subtilisin"/>
</dbReference>
<feature type="region of interest" description="Disordered" evidence="8">
    <location>
        <begin position="39"/>
        <end position="88"/>
    </location>
</feature>
<feature type="region of interest" description="Disordered" evidence="8">
    <location>
        <begin position="297"/>
        <end position="359"/>
    </location>
</feature>
<keyword evidence="2 7" id="KW-0645">Protease</keyword>
<dbReference type="InterPro" id="IPR036852">
    <property type="entry name" value="Peptidase_S8/S53_dom_sf"/>
</dbReference>
<dbReference type="InterPro" id="IPR002110">
    <property type="entry name" value="Ankyrin_rpt"/>
</dbReference>
<evidence type="ECO:0000256" key="2">
    <source>
        <dbReference type="ARBA" id="ARBA00022670"/>
    </source>
</evidence>
<dbReference type="GeneID" id="37176241"/>
<reference evidence="10 11" key="1">
    <citation type="submission" date="2018-02" db="EMBL/GenBank/DDBJ databases">
        <title>The genomes of Aspergillus section Nigri reveals drivers in fungal speciation.</title>
        <authorList>
            <consortium name="DOE Joint Genome Institute"/>
            <person name="Vesth T.C."/>
            <person name="Nybo J."/>
            <person name="Theobald S."/>
            <person name="Brandl J."/>
            <person name="Frisvad J.C."/>
            <person name="Nielsen K.F."/>
            <person name="Lyhne E.K."/>
            <person name="Kogle M.E."/>
            <person name="Kuo A."/>
            <person name="Riley R."/>
            <person name="Clum A."/>
            <person name="Nolan M."/>
            <person name="Lipzen A."/>
            <person name="Salamov A."/>
            <person name="Henrissat B."/>
            <person name="Wiebenga A."/>
            <person name="De vries R.P."/>
            <person name="Grigoriev I.V."/>
            <person name="Mortensen U.H."/>
            <person name="Andersen M.R."/>
            <person name="Baker S.E."/>
        </authorList>
    </citation>
    <scope>NUCLEOTIDE SEQUENCE [LARGE SCALE GENOMIC DNA]</scope>
    <source>
        <strain evidence="10 11">CBS 114.51</strain>
    </source>
</reference>
<protein>
    <recommendedName>
        <fullName evidence="9">Peptidase S8/S53 domain-containing protein</fullName>
    </recommendedName>
</protein>
<feature type="compositionally biased region" description="Low complexity" evidence="8">
    <location>
        <begin position="332"/>
        <end position="343"/>
    </location>
</feature>
<keyword evidence="6" id="KW-0865">Zymogen</keyword>
<name>A0A8T8WTQ2_ASPJA</name>
<comment type="similarity">
    <text evidence="1 7">Belongs to the peptidase S8 family.</text>
</comment>
<evidence type="ECO:0000256" key="3">
    <source>
        <dbReference type="ARBA" id="ARBA00022729"/>
    </source>
</evidence>
<dbReference type="InterPro" id="IPR015500">
    <property type="entry name" value="Peptidase_S8_subtilisin-rel"/>
</dbReference>
<evidence type="ECO:0000256" key="7">
    <source>
        <dbReference type="PROSITE-ProRule" id="PRU01240"/>
    </source>
</evidence>
<evidence type="ECO:0000256" key="6">
    <source>
        <dbReference type="ARBA" id="ARBA00023145"/>
    </source>
</evidence>
<evidence type="ECO:0000256" key="5">
    <source>
        <dbReference type="ARBA" id="ARBA00022825"/>
    </source>
</evidence>
<dbReference type="GO" id="GO:0006508">
    <property type="term" value="P:proteolysis"/>
    <property type="evidence" value="ECO:0007669"/>
    <property type="project" value="UniProtKB-KW"/>
</dbReference>
<dbReference type="SUPFAM" id="SSF48403">
    <property type="entry name" value="Ankyrin repeat"/>
    <property type="match status" value="1"/>
</dbReference>
<dbReference type="Proteomes" id="UP000249497">
    <property type="component" value="Unassembled WGS sequence"/>
</dbReference>
<feature type="active site" description="Charge relay system" evidence="7">
    <location>
        <position position="761"/>
    </location>
</feature>
<sequence length="1026" mass="115086">MMTVVGRERFDFRALVSNGAYCPPARYISHRMLTVSPPTSSLDDEPFIVASPTDDHPKSKSENPRTDSEGDDDSEDDSEAEPSTSVKRRFENIRDSLREKTISLTDRDRFHRFLRENEDILDEVVEYGTLLHYLVEGARDKRFSRYEPLVEHLVRRYPVLLAKKDHSERTVLSWAIQKKRISLVRCICANHPQINQVIAVQGLHARNCLHVAIHEEAAPALILELINKASLEALLALDDKGNTALHLAVAYERCTDAGLSVVKALIDRCDKALDAQTSTTNRLSPYRYHLYTRTEAEAKMSRRKHVEQQQPQGMKDVGLPVSKGSAARDNVMLPPSLAPMSLPGSDHKPSSDNRLGVPRRSNTLNELYTSPKAQSGSIGDLAFVTALAVHDKPLTMDKSVKFANSTANESRKKSTKKASEDMVVTKQTADAIRDHLKVHYLRTRDHDQAIELLYGRDRPRDLYFDLYESSSRYIDQDWISRGLEYLCFEDTLQYVALPHFELTKKVQSVDSRFARVRSLLPDGEGRRDMVFMFDFLRKKGVSRILRVIVDDTTSPAHSDEAIEQALGGFRVEVWDWRKIDISIDTIISVALDVREVYLYWSGNNAVLRGWSDHGGLAQLKSLRTVHLHISQGLETAERTKRNVNQFRSRLAALRPDIHIKMEEHRPERSTNLTGSSVEGVREQQVEHRHRWLTCMDNFADFIQNIRPPTGWKEDVRVALIDDGVDIEEKTLRGKIIGGRSFCPRDYAQNLQRSFYVSGSGHGTVMASLICRVCPTAKLFVVKLAEHVSENSTRQITAKSAAKAVRTAIDRQVHIISMSWTIERNEQNAADIRDLEAAIGAAANAGILMFCAANDQGAALDVSFPAACANTKNIFKIGAAEASGAVWKWVGDAAAVDFIFPGHKVVKERPNDAPIDKCQTLTGSSVATAIASGLAALILYCVELSFVQTQAVNQSGKVDHFEGLQRHERMREAFTAIGTTQSSGNKYIEVWNVFEKAVEKSQGKPPDQFPAIVKEIANKLKARKMLE</sequence>
<organism evidence="10 11">
    <name type="scientific">Aspergillus japonicus CBS 114.51</name>
    <dbReference type="NCBI Taxonomy" id="1448312"/>
    <lineage>
        <taxon>Eukaryota</taxon>
        <taxon>Fungi</taxon>
        <taxon>Dikarya</taxon>
        <taxon>Ascomycota</taxon>
        <taxon>Pezizomycotina</taxon>
        <taxon>Eurotiomycetes</taxon>
        <taxon>Eurotiomycetidae</taxon>
        <taxon>Eurotiales</taxon>
        <taxon>Aspergillaceae</taxon>
        <taxon>Aspergillus</taxon>
        <taxon>Aspergillus subgen. Circumdati</taxon>
    </lineage>
</organism>
<dbReference type="PANTHER" id="PTHR43399">
    <property type="entry name" value="SUBTILISIN-RELATED"/>
    <property type="match status" value="1"/>
</dbReference>
<feature type="active site" description="Charge relay system" evidence="7">
    <location>
        <position position="721"/>
    </location>
</feature>
<proteinExistence type="inferred from homology"/>
<dbReference type="InterPro" id="IPR000209">
    <property type="entry name" value="Peptidase_S8/S53_dom"/>
</dbReference>
<dbReference type="SMART" id="SM00248">
    <property type="entry name" value="ANK"/>
    <property type="match status" value="3"/>
</dbReference>
<dbReference type="PROSITE" id="PS51892">
    <property type="entry name" value="SUBTILASE"/>
    <property type="match status" value="1"/>
</dbReference>
<dbReference type="GO" id="GO:0004252">
    <property type="term" value="F:serine-type endopeptidase activity"/>
    <property type="evidence" value="ECO:0007669"/>
    <property type="project" value="UniProtKB-UniRule"/>
</dbReference>
<dbReference type="PRINTS" id="PR00723">
    <property type="entry name" value="SUBTILISIN"/>
</dbReference>
<dbReference type="Pfam" id="PF00023">
    <property type="entry name" value="Ank"/>
    <property type="match status" value="1"/>
</dbReference>
<dbReference type="Pfam" id="PF00082">
    <property type="entry name" value="Peptidase_S8"/>
    <property type="match status" value="1"/>
</dbReference>
<evidence type="ECO:0000256" key="4">
    <source>
        <dbReference type="ARBA" id="ARBA00022801"/>
    </source>
</evidence>
<feature type="domain" description="Peptidase S8/S53" evidence="9">
    <location>
        <begin position="714"/>
        <end position="938"/>
    </location>
</feature>
<feature type="active site" description="Charge relay system" evidence="7">
    <location>
        <position position="924"/>
    </location>
</feature>
<keyword evidence="5 7" id="KW-0720">Serine protease</keyword>